<proteinExistence type="predicted"/>
<organism evidence="1 2">
    <name type="scientific">Armadillidium nasatum</name>
    <dbReference type="NCBI Taxonomy" id="96803"/>
    <lineage>
        <taxon>Eukaryota</taxon>
        <taxon>Metazoa</taxon>
        <taxon>Ecdysozoa</taxon>
        <taxon>Arthropoda</taxon>
        <taxon>Crustacea</taxon>
        <taxon>Multicrustacea</taxon>
        <taxon>Malacostraca</taxon>
        <taxon>Eumalacostraca</taxon>
        <taxon>Peracarida</taxon>
        <taxon>Isopoda</taxon>
        <taxon>Oniscidea</taxon>
        <taxon>Crinocheta</taxon>
        <taxon>Armadillidiidae</taxon>
        <taxon>Armadillidium</taxon>
    </lineage>
</organism>
<name>A0A5N5T1I5_9CRUS</name>
<dbReference type="EMBL" id="SEYY01015357">
    <property type="protein sequence ID" value="KAB7500065.1"/>
    <property type="molecule type" value="Genomic_DNA"/>
</dbReference>
<dbReference type="OrthoDB" id="1545884at2759"/>
<accession>A0A5N5T1I5</accession>
<keyword evidence="2" id="KW-1185">Reference proteome</keyword>
<sequence>MYTINFDKNISEGKIIYTDGHEICFVCDDGFRELSEYDPESNDVLNEAMKGDKSGEWFAKKGGKLPFMLKDIFMTNMDSNYSNFNKEYKLDPKDNKERIFLDLRIDIRGSIIYIVRYIDVILYNSEIMSNKTSLRCLSITS</sequence>
<protein>
    <submittedName>
        <fullName evidence="1">Uncharacterized protein</fullName>
    </submittedName>
</protein>
<dbReference type="AlphaFoldDB" id="A0A5N5T1I5"/>
<gene>
    <name evidence="1" type="ORF">Anas_14273</name>
</gene>
<comment type="caution">
    <text evidence="1">The sequence shown here is derived from an EMBL/GenBank/DDBJ whole genome shotgun (WGS) entry which is preliminary data.</text>
</comment>
<dbReference type="InterPro" id="IPR043193">
    <property type="entry name" value="GLOD4"/>
</dbReference>
<dbReference type="PANTHER" id="PTHR46466">
    <property type="entry name" value="GLYOXALASE DOMAIN-CONTAINING PROTEIN 4"/>
    <property type="match status" value="1"/>
</dbReference>
<dbReference type="Proteomes" id="UP000326759">
    <property type="component" value="Unassembled WGS sequence"/>
</dbReference>
<dbReference type="PANTHER" id="PTHR46466:SF1">
    <property type="entry name" value="GLYOXALASE DOMAIN-CONTAINING PROTEIN 4"/>
    <property type="match status" value="1"/>
</dbReference>
<reference evidence="1 2" key="1">
    <citation type="journal article" date="2019" name="PLoS Biol.">
        <title>Sex chromosomes control vertical transmission of feminizing Wolbachia symbionts in an isopod.</title>
        <authorList>
            <person name="Becking T."/>
            <person name="Chebbi M.A."/>
            <person name="Giraud I."/>
            <person name="Moumen B."/>
            <person name="Laverre T."/>
            <person name="Caubet Y."/>
            <person name="Peccoud J."/>
            <person name="Gilbert C."/>
            <person name="Cordaux R."/>
        </authorList>
    </citation>
    <scope>NUCLEOTIDE SEQUENCE [LARGE SCALE GENOMIC DNA]</scope>
    <source>
        <strain evidence="1">ANa2</strain>
        <tissue evidence="1">Whole body excluding digestive tract and cuticle</tissue>
    </source>
</reference>
<evidence type="ECO:0000313" key="1">
    <source>
        <dbReference type="EMBL" id="KAB7500065.1"/>
    </source>
</evidence>
<evidence type="ECO:0000313" key="2">
    <source>
        <dbReference type="Proteomes" id="UP000326759"/>
    </source>
</evidence>